<organism evidence="3 4">
    <name type="scientific">Streptomyces machairae</name>
    <dbReference type="NCBI Taxonomy" id="3134109"/>
    <lineage>
        <taxon>Bacteria</taxon>
        <taxon>Bacillati</taxon>
        <taxon>Actinomycetota</taxon>
        <taxon>Actinomycetes</taxon>
        <taxon>Kitasatosporales</taxon>
        <taxon>Streptomycetaceae</taxon>
        <taxon>Streptomyces</taxon>
    </lineage>
</organism>
<dbReference type="EMBL" id="JBBKAK010000001">
    <property type="protein sequence ID" value="MEJ8671927.1"/>
    <property type="molecule type" value="Genomic_DNA"/>
</dbReference>
<evidence type="ECO:0000256" key="1">
    <source>
        <dbReference type="SAM" id="MobiDB-lite"/>
    </source>
</evidence>
<dbReference type="CDD" id="cd00093">
    <property type="entry name" value="HTH_XRE"/>
    <property type="match status" value="1"/>
</dbReference>
<dbReference type="Proteomes" id="UP001376459">
    <property type="component" value="Unassembled WGS sequence"/>
</dbReference>
<dbReference type="SUPFAM" id="SSF47413">
    <property type="entry name" value="lambda repressor-like DNA-binding domains"/>
    <property type="match status" value="1"/>
</dbReference>
<feature type="region of interest" description="Disordered" evidence="1">
    <location>
        <begin position="46"/>
        <end position="106"/>
    </location>
</feature>
<name>A0ABU8USP8_9ACTN</name>
<proteinExistence type="predicted"/>
<dbReference type="Pfam" id="PF01381">
    <property type="entry name" value="HTH_3"/>
    <property type="match status" value="1"/>
</dbReference>
<feature type="region of interest" description="Disordered" evidence="1">
    <location>
        <begin position="157"/>
        <end position="185"/>
    </location>
</feature>
<protein>
    <submittedName>
        <fullName evidence="3">Helix-turn-helix domain-containing protein</fullName>
    </submittedName>
</protein>
<evidence type="ECO:0000313" key="3">
    <source>
        <dbReference type="EMBL" id="MEJ8671927.1"/>
    </source>
</evidence>
<dbReference type="InterPro" id="IPR010982">
    <property type="entry name" value="Lambda_DNA-bd_dom_sf"/>
</dbReference>
<sequence length="185" mass="21013">MHQPTTFEVDGDAIREERVEAGLTCAELADLVGVTDRYIRHLEAGTRRAHAQAAVRRAPHRPQSDRRAPSAQASSPHRGPTRKELTPWPPRPTSSTESRSPAGPEQEFMTVQETAHVLNCSVSWLRRFLREHRHLHSYQGRRIVTDREDRRAIYEARRAGDPRAGRTIPRQRRRPAARKPATSAA</sequence>
<gene>
    <name evidence="3" type="ORF">WKI71_36855</name>
</gene>
<reference evidence="3 4" key="1">
    <citation type="submission" date="2024-03" db="EMBL/GenBank/DDBJ databases">
        <title>Novel Streptomyces species of biotechnological and ecological value are a feature of Machair soil.</title>
        <authorList>
            <person name="Prole J.R."/>
            <person name="Goodfellow M."/>
            <person name="Allenby N."/>
            <person name="Ward A.C."/>
        </authorList>
    </citation>
    <scope>NUCLEOTIDE SEQUENCE [LARGE SCALE GENOMIC DNA]</scope>
    <source>
        <strain evidence="3 4">MS1.AVA.1</strain>
    </source>
</reference>
<keyword evidence="4" id="KW-1185">Reference proteome</keyword>
<accession>A0ABU8USP8</accession>
<evidence type="ECO:0000313" key="4">
    <source>
        <dbReference type="Proteomes" id="UP001376459"/>
    </source>
</evidence>
<feature type="domain" description="HTH cro/C1-type" evidence="2">
    <location>
        <begin position="14"/>
        <end position="48"/>
    </location>
</feature>
<evidence type="ECO:0000259" key="2">
    <source>
        <dbReference type="PROSITE" id="PS50943"/>
    </source>
</evidence>
<dbReference type="PROSITE" id="PS50943">
    <property type="entry name" value="HTH_CROC1"/>
    <property type="match status" value="1"/>
</dbReference>
<dbReference type="InterPro" id="IPR001387">
    <property type="entry name" value="Cro/C1-type_HTH"/>
</dbReference>
<comment type="caution">
    <text evidence="3">The sequence shown here is derived from an EMBL/GenBank/DDBJ whole genome shotgun (WGS) entry which is preliminary data.</text>
</comment>
<dbReference type="Gene3D" id="1.10.260.40">
    <property type="entry name" value="lambda repressor-like DNA-binding domains"/>
    <property type="match status" value="1"/>
</dbReference>